<dbReference type="InterPro" id="IPR008901">
    <property type="entry name" value="ACER"/>
</dbReference>
<dbReference type="PANTHER" id="PTHR46187:SF1">
    <property type="entry name" value="ALKALINE PHYTOCERAMIDASE"/>
    <property type="match status" value="1"/>
</dbReference>
<dbReference type="GO" id="GO:0005789">
    <property type="term" value="C:endoplasmic reticulum membrane"/>
    <property type="evidence" value="ECO:0007669"/>
    <property type="project" value="TreeGrafter"/>
</dbReference>
<evidence type="ECO:0000256" key="6">
    <source>
        <dbReference type="ARBA" id="ARBA00023136"/>
    </source>
</evidence>
<gene>
    <name evidence="10" type="ORF">EJ02DRAFT_400999</name>
</gene>
<feature type="transmembrane region" description="Helical" evidence="9">
    <location>
        <begin position="231"/>
        <end position="252"/>
    </location>
</feature>
<dbReference type="PANTHER" id="PTHR46187">
    <property type="entry name" value="ALKALINE CERAMIDASE 3"/>
    <property type="match status" value="1"/>
</dbReference>
<dbReference type="GO" id="GO:0016811">
    <property type="term" value="F:hydrolase activity, acting on carbon-nitrogen (but not peptide) bonds, in linear amides"/>
    <property type="evidence" value="ECO:0007669"/>
    <property type="project" value="InterPro"/>
</dbReference>
<dbReference type="GO" id="GO:0046514">
    <property type="term" value="P:ceramide catabolic process"/>
    <property type="evidence" value="ECO:0007669"/>
    <property type="project" value="TreeGrafter"/>
</dbReference>
<dbReference type="AlphaFoldDB" id="A0A6A5ST14"/>
<comment type="cofactor">
    <cofactor evidence="8">
        <name>Zn(2+)</name>
        <dbReference type="ChEBI" id="CHEBI:29105"/>
    </cofactor>
</comment>
<evidence type="ECO:0000256" key="3">
    <source>
        <dbReference type="ARBA" id="ARBA00022692"/>
    </source>
</evidence>
<feature type="binding site" evidence="8">
    <location>
        <position position="89"/>
    </location>
    <ligand>
        <name>Zn(2+)</name>
        <dbReference type="ChEBI" id="CHEBI:29105"/>
        <note>catalytic</note>
    </ligand>
</feature>
<feature type="binding site" evidence="8">
    <location>
        <position position="230"/>
    </location>
    <ligand>
        <name>Zn(2+)</name>
        <dbReference type="ChEBI" id="CHEBI:29105"/>
        <note>catalytic</note>
    </ligand>
</feature>
<feature type="binding site" evidence="8">
    <location>
        <position position="234"/>
    </location>
    <ligand>
        <name>Zn(2+)</name>
        <dbReference type="ChEBI" id="CHEBI:29105"/>
        <note>catalytic</note>
    </ligand>
</feature>
<evidence type="ECO:0000256" key="5">
    <source>
        <dbReference type="ARBA" id="ARBA00022989"/>
    </source>
</evidence>
<feature type="transmembrane region" description="Helical" evidence="9">
    <location>
        <begin position="102"/>
        <end position="122"/>
    </location>
</feature>
<keyword evidence="7" id="KW-0106">Calcium</keyword>
<evidence type="ECO:0000256" key="4">
    <source>
        <dbReference type="ARBA" id="ARBA00022801"/>
    </source>
</evidence>
<evidence type="ECO:0000313" key="10">
    <source>
        <dbReference type="EMBL" id="KAF1943273.1"/>
    </source>
</evidence>
<keyword evidence="5 9" id="KW-1133">Transmembrane helix</keyword>
<feature type="binding site" evidence="7">
    <location>
        <position position="27"/>
    </location>
    <ligand>
        <name>Ca(2+)</name>
        <dbReference type="ChEBI" id="CHEBI:29108"/>
    </ligand>
</feature>
<dbReference type="GO" id="GO:0046872">
    <property type="term" value="F:metal ion binding"/>
    <property type="evidence" value="ECO:0007669"/>
    <property type="project" value="UniProtKB-KW"/>
</dbReference>
<dbReference type="Proteomes" id="UP000800038">
    <property type="component" value="Unassembled WGS sequence"/>
</dbReference>
<keyword evidence="3 9" id="KW-0812">Transmembrane</keyword>
<proteinExistence type="inferred from homology"/>
<feature type="binding site" evidence="7">
    <location>
        <position position="38"/>
    </location>
    <ligand>
        <name>Ca(2+)</name>
        <dbReference type="ChEBI" id="CHEBI:29108"/>
    </ligand>
</feature>
<name>A0A6A5ST14_9PLEO</name>
<sequence length="286" mass="32675">MQLRWPYPHILEEGVWGPTTSNHNFCEEDYNITPYIAEFVNTLTNITYVIYGLHGLHRVSPKPTGGLLSTLAFPYWGLISVGLLSAYFHATLKYHSQMGDDLSMFLAVGAILHQLLCFRASASQRRKYTFGIMGTLIPVSVYHVWADEIIVHEITFAVMIFLVARQTRVLIRQQVKGEESRRRLGRMATFGISTGLFGYFLWNIDFHFCGRVTQFKHYIGLPWGFLFELHGWWHILTGICAYMGMALVEYLVTIEEGVTGRQEEGFVWPVKAVLRDLDGVGGKKDE</sequence>
<comment type="subcellular location">
    <subcellularLocation>
        <location evidence="1">Membrane</location>
        <topology evidence="1">Multi-pass membrane protein</topology>
    </subcellularLocation>
</comment>
<keyword evidence="4" id="KW-0378">Hydrolase</keyword>
<keyword evidence="11" id="KW-1185">Reference proteome</keyword>
<evidence type="ECO:0000256" key="1">
    <source>
        <dbReference type="ARBA" id="ARBA00004141"/>
    </source>
</evidence>
<feature type="transmembrane region" description="Helical" evidence="9">
    <location>
        <begin position="73"/>
        <end position="90"/>
    </location>
</feature>
<comment type="similarity">
    <text evidence="2">Belongs to the alkaline ceramidase family.</text>
</comment>
<dbReference type="GO" id="GO:0046513">
    <property type="term" value="P:ceramide biosynthetic process"/>
    <property type="evidence" value="ECO:0007669"/>
    <property type="project" value="TreeGrafter"/>
</dbReference>
<evidence type="ECO:0000256" key="8">
    <source>
        <dbReference type="PIRSR" id="PIRSR608901-2"/>
    </source>
</evidence>
<reference evidence="10" key="1">
    <citation type="journal article" date="2020" name="Stud. Mycol.">
        <title>101 Dothideomycetes genomes: a test case for predicting lifestyles and emergence of pathogens.</title>
        <authorList>
            <person name="Haridas S."/>
            <person name="Albert R."/>
            <person name="Binder M."/>
            <person name="Bloem J."/>
            <person name="Labutti K."/>
            <person name="Salamov A."/>
            <person name="Andreopoulos B."/>
            <person name="Baker S."/>
            <person name="Barry K."/>
            <person name="Bills G."/>
            <person name="Bluhm B."/>
            <person name="Cannon C."/>
            <person name="Castanera R."/>
            <person name="Culley D."/>
            <person name="Daum C."/>
            <person name="Ezra D."/>
            <person name="Gonzalez J."/>
            <person name="Henrissat B."/>
            <person name="Kuo A."/>
            <person name="Liang C."/>
            <person name="Lipzen A."/>
            <person name="Lutzoni F."/>
            <person name="Magnuson J."/>
            <person name="Mondo S."/>
            <person name="Nolan M."/>
            <person name="Ohm R."/>
            <person name="Pangilinan J."/>
            <person name="Park H.-J."/>
            <person name="Ramirez L."/>
            <person name="Alfaro M."/>
            <person name="Sun H."/>
            <person name="Tritt A."/>
            <person name="Yoshinaga Y."/>
            <person name="Zwiers L.-H."/>
            <person name="Turgeon B."/>
            <person name="Goodwin S."/>
            <person name="Spatafora J."/>
            <person name="Crous P."/>
            <person name="Grigoriev I."/>
        </authorList>
    </citation>
    <scope>NUCLEOTIDE SEQUENCE</scope>
    <source>
        <strain evidence="10">CBS 161.51</strain>
    </source>
</reference>
<evidence type="ECO:0000256" key="9">
    <source>
        <dbReference type="SAM" id="Phobius"/>
    </source>
</evidence>
<keyword evidence="8" id="KW-0862">Zinc</keyword>
<evidence type="ECO:0000313" key="11">
    <source>
        <dbReference type="Proteomes" id="UP000800038"/>
    </source>
</evidence>
<keyword evidence="6 9" id="KW-0472">Membrane</keyword>
<dbReference type="OrthoDB" id="187171at2759"/>
<dbReference type="EMBL" id="ML976027">
    <property type="protein sequence ID" value="KAF1943273.1"/>
    <property type="molecule type" value="Genomic_DNA"/>
</dbReference>
<feature type="transmembrane region" description="Helical" evidence="9">
    <location>
        <begin position="184"/>
        <end position="202"/>
    </location>
</feature>
<protein>
    <submittedName>
        <fullName evidence="10">Alkaline ceramidase-like protein</fullName>
    </submittedName>
</protein>
<evidence type="ECO:0000256" key="2">
    <source>
        <dbReference type="ARBA" id="ARBA00009780"/>
    </source>
</evidence>
<organism evidence="10 11">
    <name type="scientific">Clathrospora elynae</name>
    <dbReference type="NCBI Taxonomy" id="706981"/>
    <lineage>
        <taxon>Eukaryota</taxon>
        <taxon>Fungi</taxon>
        <taxon>Dikarya</taxon>
        <taxon>Ascomycota</taxon>
        <taxon>Pezizomycotina</taxon>
        <taxon>Dothideomycetes</taxon>
        <taxon>Pleosporomycetidae</taxon>
        <taxon>Pleosporales</taxon>
        <taxon>Diademaceae</taxon>
        <taxon>Clathrospora</taxon>
    </lineage>
</organism>
<feature type="transmembrane region" description="Helical" evidence="9">
    <location>
        <begin position="142"/>
        <end position="164"/>
    </location>
</feature>
<accession>A0A6A5ST14</accession>
<dbReference type="Pfam" id="PF05875">
    <property type="entry name" value="Ceramidase"/>
    <property type="match status" value="1"/>
</dbReference>
<evidence type="ECO:0000256" key="7">
    <source>
        <dbReference type="PIRSR" id="PIRSR608901-1"/>
    </source>
</evidence>
<keyword evidence="7" id="KW-0479">Metal-binding</keyword>